<feature type="transmembrane region" description="Helical" evidence="1">
    <location>
        <begin position="225"/>
        <end position="244"/>
    </location>
</feature>
<feature type="transmembrane region" description="Helical" evidence="1">
    <location>
        <begin position="38"/>
        <end position="64"/>
    </location>
</feature>
<proteinExistence type="predicted"/>
<feature type="transmembrane region" description="Helical" evidence="1">
    <location>
        <begin position="653"/>
        <end position="673"/>
    </location>
</feature>
<organism evidence="2">
    <name type="scientific">Tetrahymena paravorax</name>
    <dbReference type="NCBI Taxonomy" id="5905"/>
    <lineage>
        <taxon>Eukaryota</taxon>
        <taxon>Sar</taxon>
        <taxon>Alveolata</taxon>
        <taxon>Ciliophora</taxon>
        <taxon>Intramacronucleata</taxon>
        <taxon>Oligohymenophorea</taxon>
        <taxon>Hymenostomatida</taxon>
        <taxon>Tetrahymenina</taxon>
        <taxon>Tetrahymenidae</taxon>
        <taxon>Tetrahymena</taxon>
    </lineage>
</organism>
<keyword evidence="2" id="KW-0496">Mitochondrion</keyword>
<keyword evidence="1" id="KW-1133">Transmembrane helix</keyword>
<feature type="transmembrane region" description="Helical" evidence="1">
    <location>
        <begin position="193"/>
        <end position="213"/>
    </location>
</feature>
<feature type="transmembrane region" description="Helical" evidence="1">
    <location>
        <begin position="424"/>
        <end position="443"/>
    </location>
</feature>
<protein>
    <submittedName>
        <fullName evidence="2">Ymf77</fullName>
    </submittedName>
</protein>
<feature type="transmembrane region" description="Helical" evidence="1">
    <location>
        <begin position="250"/>
        <end position="271"/>
    </location>
</feature>
<name>Q09F52_TETPR</name>
<feature type="transmembrane region" description="Helical" evidence="1">
    <location>
        <begin position="1028"/>
        <end position="1045"/>
    </location>
</feature>
<keyword evidence="1" id="KW-0812">Transmembrane</keyword>
<feature type="transmembrane region" description="Helical" evidence="1">
    <location>
        <begin position="120"/>
        <end position="142"/>
    </location>
</feature>
<sequence>MDLKEKNLPKWGWENILKNKLNTFRSIPNFLFNFINNIIFIIVLFNLIYININIFYAFIISYCLRYQIKISISQYWYGNIIKGFIIYIEKNLYNKSILKKYIPILESIITYKKENKYKIYLYYLNYFIIFNLLILNIIINIFNLNIFNLDNHINTTVNTIKNDKYNFNFLKKYTFNKIKYNNDGLKNLNIKNIFNLDNFIYNFISIILIHILNNKNYIINFINNLYIYILYIFNNIIYIFIYIYKYINKYIYIYINNIYILLYKYIYIYIIKLYISIYYIYNFIYNNNIYNFIYNYIYSNFKYKKYNNFYINNKLYINNNYLIYIINNILIYNLYNLTLLFINFILNIKIINYILIINKNLILILLFIYKYINIFKNILNTNNIYKFFIIIIKNEFSIIFNIFKKYYNFINNFINNYSFKKLLIIFKILIIDVKSIYLNYYILNYKNNNKIKIATLKYLDYIEYCILKNKQYCFKNKKFKIKKKKNKILNLKLLILPNKKKINLYYINFILIIKNYFNTYIQNFKYCLILLNIKNQYKLNITIDSKFNILKILINIFFNSNINHNNFKIIKFNKIFILINYLIENLNKTTNLIIYICINIINIIQILLQNYNIKFNIINKYTNIKFNFLNYIAIIIYAPILILNIILSDIINSYIFFKFYIKNKIIIILYKYYKKTIIFKKNIAFKFKYRKKKLITFIKKPLWYLHSKTVFLTFILGTFFTEWLLNNIYIYKFKYLNLFYYFKTKSQYVYDYFNLIILDKYILSIFIPLISIYGILKWSRSIHRLFGYFLWTMTVLPLFIEIFRIYYSNLILYTLLEYNKLFKIIYLKFFLPENLISIQIYNIFLILFLILFFKFTYNHGAFRKIYGNFNTTRLQYLKYPILIITLIYFKYSIIKHIYFLILYNNLSIIKENILLILNNQLIYKYKLYKYNIIYLFNDNITNEFNLYKHLYYDLIIDPKIINYIYDLILILITYIWLIKYSREFLKKDQEMVAFPLVCLELFIKYYFIFIFIIYTGIYCYYSLLSGEFFYYLYISFCLTFIYLFFRVTIIPKKTMAWYFRLIVEFWPSTILNWAAFGDYNYIEQQRYITLQIQHEPIKLNFSNKIIYLEPWEKSLCWKYQRLKEPKLFLFATYFKLMSRSENMLKEFVIFDYFGWVADWEYNKKKIKIYKWSIEIWDSPYFYYFLNINVYLKYKQYFFNYYIYMFRFVTKITHFEIWNKLGKIFYDNSVYLYYLNYDNLYNNKLPIFIYFKKKLISKWKKQLMYEEEYYQRLCKLKRLKTLLLDYSSGVKHKEPSWVFPADFEKEYKKLGWQLFENYEIDNVNPDWRSEPFIW</sequence>
<dbReference type="EMBL" id="DQ927304">
    <property type="protein sequence ID" value="ABI51699.1"/>
    <property type="molecule type" value="Genomic_DNA"/>
</dbReference>
<feature type="transmembrane region" description="Helical" evidence="1">
    <location>
        <begin position="960"/>
        <end position="980"/>
    </location>
</feature>
<geneLocation type="mitochondrion" evidence="2"/>
<feature type="transmembrane region" description="Helical" evidence="1">
    <location>
        <begin position="1057"/>
        <end position="1076"/>
    </location>
</feature>
<feature type="transmembrane region" description="Helical" evidence="1">
    <location>
        <begin position="709"/>
        <end position="732"/>
    </location>
</feature>
<keyword evidence="1" id="KW-0472">Membrane</keyword>
<feature type="transmembrane region" description="Helical" evidence="1">
    <location>
        <begin position="384"/>
        <end position="403"/>
    </location>
</feature>
<feature type="transmembrane region" description="Helical" evidence="1">
    <location>
        <begin position="321"/>
        <end position="346"/>
    </location>
</feature>
<gene>
    <name evidence="2" type="primary">ymf77</name>
</gene>
<reference evidence="2" key="1">
    <citation type="journal article" date="2007" name="PLoS ONE">
        <title>Complete mitochondrial genome sequence of three tetrahymena species reveals mutation hot spots and accelerated nonsynonymous substitutions in Ymf genes.</title>
        <authorList>
            <person name="Moradian M.M."/>
            <person name="Beglaryan D."/>
            <person name="Skozylas J.M."/>
            <person name="Kerikorian V."/>
        </authorList>
    </citation>
    <scope>NUCLEOTIDE SEQUENCE</scope>
    <source>
        <strain evidence="2">RP</strain>
    </source>
</reference>
<feature type="transmembrane region" description="Helical" evidence="1">
    <location>
        <begin position="592"/>
        <end position="608"/>
    </location>
</feature>
<feature type="transmembrane region" description="Helical" evidence="1">
    <location>
        <begin position="788"/>
        <end position="807"/>
    </location>
</feature>
<feature type="transmembrane region" description="Helical" evidence="1">
    <location>
        <begin position="876"/>
        <end position="894"/>
    </location>
</feature>
<dbReference type="RefSeq" id="YP_740790.1">
    <property type="nucleotide sequence ID" value="NC_008338.1"/>
</dbReference>
<feature type="transmembrane region" description="Helical" evidence="1">
    <location>
        <begin position="628"/>
        <end position="647"/>
    </location>
</feature>
<feature type="transmembrane region" description="Helical" evidence="1">
    <location>
        <begin position="836"/>
        <end position="855"/>
    </location>
</feature>
<feature type="transmembrane region" description="Helical" evidence="1">
    <location>
        <begin position="353"/>
        <end position="372"/>
    </location>
</feature>
<dbReference type="GeneID" id="4271464"/>
<feature type="transmembrane region" description="Helical" evidence="1">
    <location>
        <begin position="752"/>
        <end position="776"/>
    </location>
</feature>
<feature type="transmembrane region" description="Helical" evidence="1">
    <location>
        <begin position="992"/>
        <end position="1016"/>
    </location>
</feature>
<evidence type="ECO:0000256" key="1">
    <source>
        <dbReference type="SAM" id="Phobius"/>
    </source>
</evidence>
<accession>Q09F52</accession>
<evidence type="ECO:0000313" key="2">
    <source>
        <dbReference type="EMBL" id="ABI51699.1"/>
    </source>
</evidence>